<proteinExistence type="inferred from homology"/>
<dbReference type="GO" id="GO:0016192">
    <property type="term" value="P:vesicle-mediated transport"/>
    <property type="evidence" value="ECO:0007669"/>
    <property type="project" value="InterPro"/>
</dbReference>
<dbReference type="InterPro" id="IPR011691">
    <property type="entry name" value="Vesicle_transpt_SFT2"/>
</dbReference>
<evidence type="ECO:0000256" key="4">
    <source>
        <dbReference type="ARBA" id="ARBA00022927"/>
    </source>
</evidence>
<evidence type="ECO:0000256" key="3">
    <source>
        <dbReference type="ARBA" id="ARBA00022692"/>
    </source>
</evidence>
<keyword evidence="8" id="KW-0333">Golgi apparatus</keyword>
<gene>
    <name evidence="10" type="ORF">MEQU1_002212</name>
</gene>
<keyword evidence="11" id="KW-1185">Reference proteome</keyword>
<feature type="transmembrane region" description="Helical" evidence="8">
    <location>
        <begin position="165"/>
        <end position="186"/>
    </location>
</feature>
<name>A0AAF0EDC6_9BASI</name>
<comment type="function">
    <text evidence="8">Nonessential protein required for the fusion of transport vesicles derived from the endocytic pathway with the Golgi complex.</text>
</comment>
<evidence type="ECO:0000256" key="9">
    <source>
        <dbReference type="SAM" id="MobiDB-lite"/>
    </source>
</evidence>
<evidence type="ECO:0000313" key="10">
    <source>
        <dbReference type="EMBL" id="WFD23520.1"/>
    </source>
</evidence>
<dbReference type="InterPro" id="IPR007305">
    <property type="entry name" value="Vesicle_transpt_Got1/SFT2"/>
</dbReference>
<evidence type="ECO:0000256" key="1">
    <source>
        <dbReference type="ARBA" id="ARBA00004141"/>
    </source>
</evidence>
<dbReference type="PANTHER" id="PTHR23137">
    <property type="entry name" value="VESICLE TRANSPORT PROTEIN-RELATED"/>
    <property type="match status" value="1"/>
</dbReference>
<keyword evidence="5 8" id="KW-1133">Transmembrane helix</keyword>
<dbReference type="GO" id="GO:0015031">
    <property type="term" value="P:protein transport"/>
    <property type="evidence" value="ECO:0007669"/>
    <property type="project" value="UniProtKB-KW"/>
</dbReference>
<dbReference type="PANTHER" id="PTHR23137:SF36">
    <property type="entry name" value="VESICLE TRANSPORT PROTEIN SFT2C"/>
    <property type="match status" value="1"/>
</dbReference>
<protein>
    <recommendedName>
        <fullName evidence="8">Protein transport protein SFT2</fullName>
    </recommendedName>
</protein>
<feature type="transmembrane region" description="Helical" evidence="8">
    <location>
        <begin position="64"/>
        <end position="85"/>
    </location>
</feature>
<comment type="subcellular location">
    <subcellularLocation>
        <location evidence="8">Golgi apparatus membrane</location>
        <topology evidence="8">Multi-pass membrane protein</topology>
    </subcellularLocation>
    <subcellularLocation>
        <location evidence="1">Membrane</location>
        <topology evidence="1">Multi-pass membrane protein</topology>
    </subcellularLocation>
</comment>
<evidence type="ECO:0000313" key="11">
    <source>
        <dbReference type="Proteomes" id="UP001214415"/>
    </source>
</evidence>
<comment type="similarity">
    <text evidence="7 8">Belongs to the SFT2 family.</text>
</comment>
<evidence type="ECO:0000256" key="5">
    <source>
        <dbReference type="ARBA" id="ARBA00022989"/>
    </source>
</evidence>
<sequence length="210" mass="22445">MSAASWPWSAPAPGAAPPPADGAAADTGLFAYFSSGLSGYVPLRSSARSNEEEAYLSLSHWERFLGFLVCLGGSGLCFLFSFIFVSPPILLVRPHKFALAFTLGSLLFMAGYVVATLTPRRFAVLTGPVAHMRHLLSAERRTFSVAYLASMALTLYFALGPKSRLPTVLCALVQIGCLLTYLAHYFPGGITTLRYAGTFLARGGSSLLPI</sequence>
<keyword evidence="3 8" id="KW-0812">Transmembrane</keyword>
<feature type="transmembrane region" description="Helical" evidence="8">
    <location>
        <begin position="142"/>
        <end position="159"/>
    </location>
</feature>
<feature type="region of interest" description="Disordered" evidence="9">
    <location>
        <begin position="1"/>
        <end position="20"/>
    </location>
</feature>
<keyword evidence="2 8" id="KW-0813">Transport</keyword>
<keyword evidence="6 8" id="KW-0472">Membrane</keyword>
<dbReference type="Pfam" id="PF04178">
    <property type="entry name" value="Got1"/>
    <property type="match status" value="1"/>
</dbReference>
<dbReference type="AlphaFoldDB" id="A0AAF0EDC6"/>
<evidence type="ECO:0000256" key="2">
    <source>
        <dbReference type="ARBA" id="ARBA00022448"/>
    </source>
</evidence>
<reference evidence="10" key="1">
    <citation type="submission" date="2023-03" db="EMBL/GenBank/DDBJ databases">
        <title>Mating type loci evolution in Malassezia.</title>
        <authorList>
            <person name="Coelho M.A."/>
        </authorList>
    </citation>
    <scope>NUCLEOTIDE SEQUENCE</scope>
    <source>
        <strain evidence="10">CBS 12830</strain>
    </source>
</reference>
<feature type="transmembrane region" description="Helical" evidence="8">
    <location>
        <begin position="97"/>
        <end position="115"/>
    </location>
</feature>
<feature type="compositionally biased region" description="Low complexity" evidence="9">
    <location>
        <begin position="1"/>
        <end position="13"/>
    </location>
</feature>
<dbReference type="Proteomes" id="UP001214415">
    <property type="component" value="Chromosome 4"/>
</dbReference>
<accession>A0AAF0EDC6</accession>
<evidence type="ECO:0000256" key="7">
    <source>
        <dbReference type="ARBA" id="ARBA00025800"/>
    </source>
</evidence>
<evidence type="ECO:0000256" key="6">
    <source>
        <dbReference type="ARBA" id="ARBA00023136"/>
    </source>
</evidence>
<keyword evidence="4 8" id="KW-0653">Protein transport</keyword>
<dbReference type="EMBL" id="CP119903">
    <property type="protein sequence ID" value="WFD23520.1"/>
    <property type="molecule type" value="Genomic_DNA"/>
</dbReference>
<dbReference type="GO" id="GO:0000139">
    <property type="term" value="C:Golgi membrane"/>
    <property type="evidence" value="ECO:0007669"/>
    <property type="project" value="UniProtKB-SubCell"/>
</dbReference>
<evidence type="ECO:0000256" key="8">
    <source>
        <dbReference type="RuleBase" id="RU363111"/>
    </source>
</evidence>
<organism evidence="10 11">
    <name type="scientific">Malassezia equina</name>
    <dbReference type="NCBI Taxonomy" id="1381935"/>
    <lineage>
        <taxon>Eukaryota</taxon>
        <taxon>Fungi</taxon>
        <taxon>Dikarya</taxon>
        <taxon>Basidiomycota</taxon>
        <taxon>Ustilaginomycotina</taxon>
        <taxon>Malasseziomycetes</taxon>
        <taxon>Malasseziales</taxon>
        <taxon>Malasseziaceae</taxon>
        <taxon>Malassezia</taxon>
    </lineage>
</organism>